<dbReference type="InterPro" id="IPR029058">
    <property type="entry name" value="AB_hydrolase_fold"/>
</dbReference>
<dbReference type="PANTHER" id="PTHR11559">
    <property type="entry name" value="CARBOXYLESTERASE"/>
    <property type="match status" value="1"/>
</dbReference>
<dbReference type="GO" id="GO:0045202">
    <property type="term" value="C:synapse"/>
    <property type="evidence" value="ECO:0007669"/>
    <property type="project" value="UniProtKB-SubCell"/>
</dbReference>
<evidence type="ECO:0000313" key="15">
    <source>
        <dbReference type="Proteomes" id="UP000075886"/>
    </source>
</evidence>
<evidence type="ECO:0000259" key="13">
    <source>
        <dbReference type="Pfam" id="PF00135"/>
    </source>
</evidence>
<feature type="active site" description="Charge relay system" evidence="11">
    <location>
        <position position="440"/>
    </location>
</feature>
<dbReference type="Gene3D" id="3.40.50.1820">
    <property type="entry name" value="alpha/beta hydrolase"/>
    <property type="match status" value="1"/>
</dbReference>
<keyword evidence="7" id="KW-1015">Disulfide bond</keyword>
<evidence type="ECO:0000256" key="6">
    <source>
        <dbReference type="ARBA" id="ARBA00023018"/>
    </source>
</evidence>
<dbReference type="InterPro" id="IPR019819">
    <property type="entry name" value="Carboxylesterase_B_CS"/>
</dbReference>
<keyword evidence="15" id="KW-1185">Reference proteome</keyword>
<keyword evidence="6" id="KW-0770">Synapse</keyword>
<dbReference type="GO" id="GO:0003990">
    <property type="term" value="F:acetylcholinesterase activity"/>
    <property type="evidence" value="ECO:0007669"/>
    <property type="project" value="UniProtKB-EC"/>
</dbReference>
<keyword evidence="5" id="KW-0531">Neurotransmitter degradation</keyword>
<evidence type="ECO:0000256" key="5">
    <source>
        <dbReference type="ARBA" id="ARBA00022867"/>
    </source>
</evidence>
<dbReference type="VEuPathDB" id="VectorBase:AFAF017153"/>
<feature type="active site" description="Acyl-ester intermediate" evidence="11">
    <location>
        <position position="188"/>
    </location>
</feature>
<evidence type="ECO:0000313" key="14">
    <source>
        <dbReference type="EnsemblMetazoa" id="AFAF017153-PA"/>
    </source>
</evidence>
<feature type="active site" description="Charge relay system" evidence="11">
    <location>
        <position position="322"/>
    </location>
</feature>
<dbReference type="ESTHER" id="9dipt-a0a182quj4">
    <property type="family name" value="Carb_B_Arthropoda"/>
</dbReference>
<evidence type="ECO:0000256" key="8">
    <source>
        <dbReference type="ARBA" id="ARBA00023180"/>
    </source>
</evidence>
<dbReference type="EC" id="3.1.1.-" evidence="12"/>
<evidence type="ECO:0000256" key="2">
    <source>
        <dbReference type="ARBA" id="ARBA00010515"/>
    </source>
</evidence>
<dbReference type="InterPro" id="IPR019826">
    <property type="entry name" value="Carboxylesterase_B_AS"/>
</dbReference>
<evidence type="ECO:0000256" key="10">
    <source>
        <dbReference type="ARBA" id="ARBA00048484"/>
    </source>
</evidence>
<dbReference type="SUPFAM" id="SSF53474">
    <property type="entry name" value="alpha/beta-Hydrolases"/>
    <property type="match status" value="1"/>
</dbReference>
<dbReference type="AlphaFoldDB" id="A0A182QUJ4"/>
<organism evidence="14 15">
    <name type="scientific">Anopheles farauti</name>
    <dbReference type="NCBI Taxonomy" id="69004"/>
    <lineage>
        <taxon>Eukaryota</taxon>
        <taxon>Metazoa</taxon>
        <taxon>Ecdysozoa</taxon>
        <taxon>Arthropoda</taxon>
        <taxon>Hexapoda</taxon>
        <taxon>Insecta</taxon>
        <taxon>Pterygota</taxon>
        <taxon>Neoptera</taxon>
        <taxon>Endopterygota</taxon>
        <taxon>Diptera</taxon>
        <taxon>Nematocera</taxon>
        <taxon>Culicoidea</taxon>
        <taxon>Culicidae</taxon>
        <taxon>Anophelinae</taxon>
        <taxon>Anopheles</taxon>
    </lineage>
</organism>
<dbReference type="PROSITE" id="PS00122">
    <property type="entry name" value="CARBOXYLESTERASE_B_1"/>
    <property type="match status" value="1"/>
</dbReference>
<dbReference type="PROSITE" id="PS01173">
    <property type="entry name" value="LIPASE_GDXG_HIS"/>
    <property type="match status" value="1"/>
</dbReference>
<dbReference type="InterPro" id="IPR000997">
    <property type="entry name" value="Cholinesterase"/>
</dbReference>
<evidence type="ECO:0000256" key="11">
    <source>
        <dbReference type="PIRSR" id="PIRSR600997-1"/>
    </source>
</evidence>
<dbReference type="PRINTS" id="PR00878">
    <property type="entry name" value="CHOLNESTRASE"/>
</dbReference>
<dbReference type="PROSITE" id="PS00941">
    <property type="entry name" value="CARBOXYLESTERASE_B_2"/>
    <property type="match status" value="1"/>
</dbReference>
<comment type="similarity">
    <text evidence="1 12">Belongs to the type-B carboxylesterase/lipase family.</text>
</comment>
<dbReference type="EMBL" id="AXCN02000581">
    <property type="status" value="NOT_ANNOTATED_CDS"/>
    <property type="molecule type" value="Genomic_DNA"/>
</dbReference>
<feature type="domain" description="Carboxylesterase type B" evidence="13">
    <location>
        <begin position="7"/>
        <end position="504"/>
    </location>
</feature>
<keyword evidence="8" id="KW-0325">Glycoprotein</keyword>
<dbReference type="Proteomes" id="UP000075886">
    <property type="component" value="Unassembled WGS sequence"/>
</dbReference>
<evidence type="ECO:0000256" key="7">
    <source>
        <dbReference type="ARBA" id="ARBA00023157"/>
    </source>
</evidence>
<dbReference type="InterPro" id="IPR002168">
    <property type="entry name" value="Lipase_GDXG_HIS_AS"/>
</dbReference>
<evidence type="ECO:0000256" key="1">
    <source>
        <dbReference type="ARBA" id="ARBA00005964"/>
    </source>
</evidence>
<dbReference type="InterPro" id="IPR002018">
    <property type="entry name" value="CarbesteraseB"/>
</dbReference>
<name>A0A182QUJ4_9DIPT</name>
<reference evidence="14" key="2">
    <citation type="submission" date="2020-05" db="UniProtKB">
        <authorList>
            <consortium name="EnsemblMetazoa"/>
        </authorList>
    </citation>
    <scope>IDENTIFICATION</scope>
    <source>
        <strain evidence="14">FAR1</strain>
    </source>
</reference>
<evidence type="ECO:0000256" key="12">
    <source>
        <dbReference type="RuleBase" id="RU361235"/>
    </source>
</evidence>
<dbReference type="Pfam" id="PF00135">
    <property type="entry name" value="COesterase"/>
    <property type="match status" value="1"/>
</dbReference>
<protein>
    <recommendedName>
        <fullName evidence="12">Carboxylic ester hydrolase</fullName>
        <ecNumber evidence="12">3.1.1.-</ecNumber>
    </recommendedName>
</protein>
<accession>A0A182QUJ4</accession>
<evidence type="ECO:0000256" key="3">
    <source>
        <dbReference type="ARBA" id="ARBA00022487"/>
    </source>
</evidence>
<comment type="catalytic activity">
    <reaction evidence="10">
        <text>acetylcholine + H2O = choline + acetate + H(+)</text>
        <dbReference type="Rhea" id="RHEA:17561"/>
        <dbReference type="ChEBI" id="CHEBI:15354"/>
        <dbReference type="ChEBI" id="CHEBI:15355"/>
        <dbReference type="ChEBI" id="CHEBI:15377"/>
        <dbReference type="ChEBI" id="CHEBI:15378"/>
        <dbReference type="ChEBI" id="CHEBI:30089"/>
        <dbReference type="EC" id="3.1.1.7"/>
    </reaction>
</comment>
<dbReference type="STRING" id="69004.A0A182QUJ4"/>
<proteinExistence type="inferred from homology"/>
<reference evidence="15" key="1">
    <citation type="submission" date="2014-01" db="EMBL/GenBank/DDBJ databases">
        <title>The Genome Sequence of Anopheles farauti FAR1 (V2).</title>
        <authorList>
            <consortium name="The Broad Institute Genomics Platform"/>
            <person name="Neafsey D.E."/>
            <person name="Besansky N."/>
            <person name="Howell P."/>
            <person name="Walton C."/>
            <person name="Young S.K."/>
            <person name="Zeng Q."/>
            <person name="Gargeya S."/>
            <person name="Fitzgerald M."/>
            <person name="Haas B."/>
            <person name="Abouelleil A."/>
            <person name="Allen A.W."/>
            <person name="Alvarado L."/>
            <person name="Arachchi H.M."/>
            <person name="Berlin A.M."/>
            <person name="Chapman S.B."/>
            <person name="Gainer-Dewar J."/>
            <person name="Goldberg J."/>
            <person name="Griggs A."/>
            <person name="Gujja S."/>
            <person name="Hansen M."/>
            <person name="Howarth C."/>
            <person name="Imamovic A."/>
            <person name="Ireland A."/>
            <person name="Larimer J."/>
            <person name="McCowan C."/>
            <person name="Murphy C."/>
            <person name="Pearson M."/>
            <person name="Poon T.W."/>
            <person name="Priest M."/>
            <person name="Roberts A."/>
            <person name="Saif S."/>
            <person name="Shea T."/>
            <person name="Sisk P."/>
            <person name="Sykes S."/>
            <person name="Wortman J."/>
            <person name="Nusbaum C."/>
            <person name="Birren B."/>
        </authorList>
    </citation>
    <scope>NUCLEOTIDE SEQUENCE [LARGE SCALE GENOMIC DNA]</scope>
    <source>
        <strain evidence="15">FAR1</strain>
    </source>
</reference>
<comment type="similarity">
    <text evidence="2">Belongs to the 'GDXG' lipolytic enzyme family.</text>
</comment>
<dbReference type="EnsemblMetazoa" id="AFAF017153-RA">
    <property type="protein sequence ID" value="AFAF017153-PA"/>
    <property type="gene ID" value="AFAF017153"/>
</dbReference>
<evidence type="ECO:0000256" key="9">
    <source>
        <dbReference type="ARBA" id="ARBA00034103"/>
    </source>
</evidence>
<sequence length="548" mass="61166">MAEGKITVSLAAGKIVGRKGSLPNGTDCYVFKGIPYAQPPVGELRFKPPLPLTSFRIDPLECFIDGPSGYSDDVRIKRMSEDCLYLNVFSPQLQPKTSLPVMVWIHGGGFYTGTGDSALYDPKYLVQQGAVVVCINYRLGPLGFLSLPSVGIEGNMGLKDQRMSLRWVHENVAHFGGDPSNVTIFGESAGGASVQLHYLSEASRQYFHKAIAQSGTAYNEWVWQRDATERARKLAQLLGASETDSDEQVLATLMSASAETMTTLQNQTLSERDQTLLIRFPFTPVIERPESVDAIVTEHPSRAIERKFRTDIPLLLGSTDDEGLVLWSMLDEKLPLYANDPSRLIPGTLAVRSEEDKRSATDAIVRFFFPNGGTISVETMRNVTKVLGDNLNTFAGYVATELHARYQSAPLYMYVFSYMGELNKYREEMKIPPECVGAGHADDLYYLFSSSIFNTDAIGDHTDAGRFREYCCNLWVNFARFGNPNATLVNWTPVERAIGDAESYYPAAMNLKDIGDCKMTTEFFFERFQFWKQLFQKYNGSHLLPGVN</sequence>
<evidence type="ECO:0000256" key="4">
    <source>
        <dbReference type="ARBA" id="ARBA00022801"/>
    </source>
</evidence>
<keyword evidence="3" id="KW-0719">Serine esterase</keyword>
<dbReference type="InterPro" id="IPR050309">
    <property type="entry name" value="Type-B_Carboxylest/Lipase"/>
</dbReference>
<comment type="subcellular location">
    <subcellularLocation>
        <location evidence="9">Synapse</location>
    </subcellularLocation>
</comment>
<keyword evidence="4 12" id="KW-0378">Hydrolase</keyword>